<dbReference type="PANTHER" id="PTHR28235:SF1">
    <property type="entry name" value="SMALL RIBOSOMAL SUBUNIT PROTEIN MS41"/>
    <property type="match status" value="1"/>
</dbReference>
<dbReference type="Proteomes" id="UP000750711">
    <property type="component" value="Unassembled WGS sequence"/>
</dbReference>
<feature type="compositionally biased region" description="Basic and acidic residues" evidence="5">
    <location>
        <begin position="213"/>
        <end position="226"/>
    </location>
</feature>
<comment type="caution">
    <text evidence="7">The sequence shown here is derived from an EMBL/GenBank/DDBJ whole genome shotgun (WGS) entry which is preliminary data.</text>
</comment>
<name>A0A9P8LAX3_9PEZI</name>
<organism evidence="7 8">
    <name type="scientific">Trichoglossum hirsutum</name>
    <dbReference type="NCBI Taxonomy" id="265104"/>
    <lineage>
        <taxon>Eukaryota</taxon>
        <taxon>Fungi</taxon>
        <taxon>Dikarya</taxon>
        <taxon>Ascomycota</taxon>
        <taxon>Pezizomycotina</taxon>
        <taxon>Geoglossomycetes</taxon>
        <taxon>Geoglossales</taxon>
        <taxon>Geoglossaceae</taxon>
        <taxon>Trichoglossum</taxon>
    </lineage>
</organism>
<proteinExistence type="inferred from homology"/>
<dbReference type="InterPro" id="IPR039603">
    <property type="entry name" value="Ribosomal_mS41"/>
</dbReference>
<dbReference type="SMART" id="SM01238">
    <property type="entry name" value="IGR"/>
    <property type="match status" value="1"/>
</dbReference>
<evidence type="ECO:0000313" key="7">
    <source>
        <dbReference type="EMBL" id="KAH0558844.1"/>
    </source>
</evidence>
<comment type="subcellular location">
    <subcellularLocation>
        <location evidence="1">Mitochondrion</location>
    </subcellularLocation>
</comment>
<evidence type="ECO:0000256" key="5">
    <source>
        <dbReference type="SAM" id="MobiDB-lite"/>
    </source>
</evidence>
<dbReference type="Pfam" id="PF09597">
    <property type="entry name" value="SAM_Ribosomal_mS41"/>
    <property type="match status" value="1"/>
</dbReference>
<feature type="domain" description="Small ribosomal subunit protein mS41 SAM" evidence="6">
    <location>
        <begin position="47"/>
        <end position="103"/>
    </location>
</feature>
<dbReference type="PANTHER" id="PTHR28235">
    <property type="entry name" value="PROTEIN FYV4, MITOCHONDRIAL"/>
    <property type="match status" value="1"/>
</dbReference>
<evidence type="ECO:0000313" key="8">
    <source>
        <dbReference type="Proteomes" id="UP000750711"/>
    </source>
</evidence>
<evidence type="ECO:0000256" key="1">
    <source>
        <dbReference type="ARBA" id="ARBA00004173"/>
    </source>
</evidence>
<protein>
    <recommendedName>
        <fullName evidence="4">Small ribosomal subunit protein mS41</fullName>
    </recommendedName>
</protein>
<evidence type="ECO:0000256" key="4">
    <source>
        <dbReference type="ARBA" id="ARBA00035129"/>
    </source>
</evidence>
<sequence length="239" mass="26485">MVVRFQHLRPIPTFLHPLTKPSPCVRLHRQFASKVAIPPPTPFVPDVQTFLTLIGRDLTQHAAKIPSWEALFSFTSAEFRELGIEPARTRRYLLQSRKKFREGQFGVGGDLQEVVDGVAELRAVEQPIPQDHAASTRIATATTSPGTRKIVVNIPPGSPVPSVPLEEARPVQHMKVVGAYVINGPHIQLLKGTRGSAATLAVKEGLWEAKRGHKIDGGERRQAEVRAKRRAMEKKATRE</sequence>
<comment type="similarity">
    <text evidence="2">Belongs to the mitochondrion-specific ribosomal protein mS41 family.</text>
</comment>
<dbReference type="AlphaFoldDB" id="A0A9P8LAX3"/>
<evidence type="ECO:0000259" key="6">
    <source>
        <dbReference type="SMART" id="SM01238"/>
    </source>
</evidence>
<evidence type="ECO:0000256" key="2">
    <source>
        <dbReference type="ARBA" id="ARBA00010492"/>
    </source>
</evidence>
<keyword evidence="8" id="KW-1185">Reference proteome</keyword>
<evidence type="ECO:0000256" key="3">
    <source>
        <dbReference type="ARBA" id="ARBA00023128"/>
    </source>
</evidence>
<feature type="region of interest" description="Disordered" evidence="5">
    <location>
        <begin position="213"/>
        <end position="239"/>
    </location>
</feature>
<keyword evidence="3" id="KW-0496">Mitochondrion</keyword>
<dbReference type="InterPro" id="IPR019083">
    <property type="entry name" value="SAM_Ribosomal_mS41"/>
</dbReference>
<dbReference type="GO" id="GO:0005739">
    <property type="term" value="C:mitochondrion"/>
    <property type="evidence" value="ECO:0007669"/>
    <property type="project" value="UniProtKB-SubCell"/>
</dbReference>
<gene>
    <name evidence="7" type="ORF">GP486_004517</name>
</gene>
<dbReference type="EMBL" id="JAGHQM010000721">
    <property type="protein sequence ID" value="KAH0558844.1"/>
    <property type="molecule type" value="Genomic_DNA"/>
</dbReference>
<reference evidence="7" key="1">
    <citation type="submission" date="2021-03" db="EMBL/GenBank/DDBJ databases">
        <title>Comparative genomics and phylogenomic investigation of the class Geoglossomycetes provide insights into ecological specialization and systematics.</title>
        <authorList>
            <person name="Melie T."/>
            <person name="Pirro S."/>
            <person name="Miller A.N."/>
            <person name="Quandt A."/>
        </authorList>
    </citation>
    <scope>NUCLEOTIDE SEQUENCE</scope>
    <source>
        <strain evidence="7">CAQ_001_2017</strain>
    </source>
</reference>
<accession>A0A9P8LAX3</accession>